<protein>
    <submittedName>
        <fullName evidence="3">Uncharacterized protein</fullName>
    </submittedName>
</protein>
<evidence type="ECO:0000256" key="1">
    <source>
        <dbReference type="SAM" id="Coils"/>
    </source>
</evidence>
<feature type="coiled-coil region" evidence="1">
    <location>
        <begin position="87"/>
        <end position="142"/>
    </location>
</feature>
<keyword evidence="2" id="KW-1133">Transmembrane helix</keyword>
<keyword evidence="1" id="KW-0175">Coiled coil</keyword>
<reference evidence="3" key="1">
    <citation type="submission" date="2021-01" db="EMBL/GenBank/DDBJ databases">
        <title>Chromosome-level genome assembly of a human fungal pathogen reveals clustering of transcriptionally co-regulated genes.</title>
        <authorList>
            <person name="Voorhies M."/>
            <person name="Cohen S."/>
            <person name="Shea T.P."/>
            <person name="Petrus S."/>
            <person name="Munoz J.F."/>
            <person name="Poplawski S."/>
            <person name="Goldman W.E."/>
            <person name="Michael T."/>
            <person name="Cuomo C.A."/>
            <person name="Sil A."/>
            <person name="Beyhan S."/>
        </authorList>
    </citation>
    <scope>NUCLEOTIDE SEQUENCE</scope>
    <source>
        <strain evidence="3">H88</strain>
    </source>
</reference>
<feature type="transmembrane region" description="Helical" evidence="2">
    <location>
        <begin position="56"/>
        <end position="77"/>
    </location>
</feature>
<keyword evidence="2" id="KW-0472">Membrane</keyword>
<name>A0A8A1LA11_AJEC8</name>
<dbReference type="AlphaFoldDB" id="A0A8A1LA11"/>
<evidence type="ECO:0000256" key="2">
    <source>
        <dbReference type="SAM" id="Phobius"/>
    </source>
</evidence>
<dbReference type="EMBL" id="CP069103">
    <property type="protein sequence ID" value="QSS51258.1"/>
    <property type="molecule type" value="Genomic_DNA"/>
</dbReference>
<dbReference type="Proteomes" id="UP000663419">
    <property type="component" value="Chromosome 2"/>
</dbReference>
<evidence type="ECO:0000313" key="3">
    <source>
        <dbReference type="EMBL" id="QSS51258.1"/>
    </source>
</evidence>
<proteinExistence type="predicted"/>
<evidence type="ECO:0000313" key="4">
    <source>
        <dbReference type="Proteomes" id="UP000663419"/>
    </source>
</evidence>
<dbReference type="VEuPathDB" id="FungiDB:I7I53_06531"/>
<organism evidence="3 4">
    <name type="scientific">Ajellomyces capsulatus (strain H88)</name>
    <name type="common">Darling's disease fungus</name>
    <name type="synonym">Histoplasma capsulatum</name>
    <dbReference type="NCBI Taxonomy" id="544711"/>
    <lineage>
        <taxon>Eukaryota</taxon>
        <taxon>Fungi</taxon>
        <taxon>Dikarya</taxon>
        <taxon>Ascomycota</taxon>
        <taxon>Pezizomycotina</taxon>
        <taxon>Eurotiomycetes</taxon>
        <taxon>Eurotiomycetidae</taxon>
        <taxon>Onygenales</taxon>
        <taxon>Ajellomycetaceae</taxon>
        <taxon>Histoplasma</taxon>
    </lineage>
</organism>
<accession>A0A8A1LA11</accession>
<gene>
    <name evidence="3" type="ORF">I7I53_06531</name>
</gene>
<keyword evidence="2" id="KW-0812">Transmembrane</keyword>
<sequence>MVYCMHPASVCFALCVYDISRSVAVSIVLRSPEIQKALRLRSPTHQNRSPFTMGPLTFGDITTAIAFISVLGLIMTYDHITLIKQKLDALNTRLTGAIRQAEAAEAEARLAVEKYNISRKKIAMLEEKLNDYQRALMDEVAAITQRQDLSTAVVRRGGEKCHQGSLSRQLYEIPSASSRRTDTLSYISRKTTRGTILSKDIFTQQQAHPQQHAASVTATPCVADIVLGEMSQPQHAVVPRDNSDSGKSSVRSAFASFSAKIPWKLRTKEATAAVRRRMTSFHL</sequence>